<gene>
    <name evidence="1" type="ORF">XS00_18665</name>
</gene>
<protein>
    <submittedName>
        <fullName evidence="1">Uncharacterized protein</fullName>
    </submittedName>
</protein>
<organism evidence="1">
    <name type="scientific">Salmonella enterica</name>
    <name type="common">Salmonella choleraesuis</name>
    <dbReference type="NCBI Taxonomy" id="28901"/>
    <lineage>
        <taxon>Bacteria</taxon>
        <taxon>Pseudomonadati</taxon>
        <taxon>Pseudomonadota</taxon>
        <taxon>Gammaproteobacteria</taxon>
        <taxon>Enterobacterales</taxon>
        <taxon>Enterobacteriaceae</taxon>
        <taxon>Salmonella</taxon>
    </lineage>
</organism>
<proteinExistence type="predicted"/>
<name>A0A8E6QR01_SALER</name>
<reference evidence="1" key="2">
    <citation type="submission" date="2021-05" db="EMBL/GenBank/DDBJ databases">
        <title>Whole genome PacBio Sequel sequence of Salmonella enterica subsp. enterica.</title>
        <authorList>
            <person name="Hoffmann M."/>
            <person name="Balkey M."/>
            <person name="Luo Y."/>
        </authorList>
    </citation>
    <scope>NUCLEOTIDE SEQUENCE</scope>
    <source>
        <strain evidence="1">CFSAN029871</strain>
    </source>
</reference>
<dbReference type="EMBL" id="CP074636">
    <property type="protein sequence ID" value="QVS18181.1"/>
    <property type="molecule type" value="Genomic_DNA"/>
</dbReference>
<accession>A0A8E6QR01</accession>
<reference evidence="1" key="1">
    <citation type="submission" date="2018-07" db="EMBL/GenBank/DDBJ databases">
        <authorList>
            <consortium name="GenomeTrakr network: Whole genome sequencing for foodborne pathogen traceback"/>
        </authorList>
    </citation>
    <scope>NUCLEOTIDE SEQUENCE</scope>
    <source>
        <strain evidence="1">CFSAN029871</strain>
    </source>
</reference>
<evidence type="ECO:0000313" key="1">
    <source>
        <dbReference type="EMBL" id="QVS18181.1"/>
    </source>
</evidence>
<dbReference type="AlphaFoldDB" id="A0A8E6QR01"/>
<sequence>MISRYKWLLVNTSSRLDDVVEILHKHKFSNKESKGYIINNIDNESLSATFVERVIQHEKINRPDGTEDDIKIERFIYTSFKMKIFDNDTYLMRVENAPRALNEFFSFWKKIFNENFYIEPIKIDVMNTIFSILNSAFRNVKIKKVKASGISINITTSANIEVVSSHNALENFLSEFGKREFNFDYAKVQAIFNGSPCSLDIKTTSILSDSEDAIEFLERKLIRNDE</sequence>